<dbReference type="EMBL" id="JBEOZM010000004">
    <property type="protein sequence ID" value="MER6267939.1"/>
    <property type="molecule type" value="Genomic_DNA"/>
</dbReference>
<keyword evidence="2" id="KW-1133">Transmembrane helix</keyword>
<gene>
    <name evidence="3" type="ORF">ABT211_11630</name>
</gene>
<accession>A0ABV1TD34</accession>
<evidence type="ECO:0000256" key="1">
    <source>
        <dbReference type="SAM" id="MobiDB-lite"/>
    </source>
</evidence>
<keyword evidence="2" id="KW-0812">Transmembrane</keyword>
<dbReference type="Proteomes" id="UP001490365">
    <property type="component" value="Unassembled WGS sequence"/>
</dbReference>
<sequence>MIGLLVGLVLYEALGHRLRPLFWITVIPAVASAALVAAVRDPRTGVPGSPTRSPRRSHPEFPPV</sequence>
<feature type="transmembrane region" description="Helical" evidence="2">
    <location>
        <begin position="20"/>
        <end position="39"/>
    </location>
</feature>
<evidence type="ECO:0000313" key="3">
    <source>
        <dbReference type="EMBL" id="MER6267939.1"/>
    </source>
</evidence>
<protein>
    <submittedName>
        <fullName evidence="3">Uncharacterized protein</fullName>
    </submittedName>
</protein>
<feature type="region of interest" description="Disordered" evidence="1">
    <location>
        <begin position="42"/>
        <end position="64"/>
    </location>
</feature>
<keyword evidence="4" id="KW-1185">Reference proteome</keyword>
<name>A0ABV1TD34_9ACTN</name>
<proteinExistence type="predicted"/>
<keyword evidence="2" id="KW-0472">Membrane</keyword>
<reference evidence="3 4" key="1">
    <citation type="submission" date="2024-06" db="EMBL/GenBank/DDBJ databases">
        <title>The Natural Products Discovery Center: Release of the First 8490 Sequenced Strains for Exploring Actinobacteria Biosynthetic Diversity.</title>
        <authorList>
            <person name="Kalkreuter E."/>
            <person name="Kautsar S.A."/>
            <person name="Yang D."/>
            <person name="Bader C.D."/>
            <person name="Teijaro C.N."/>
            <person name="Fluegel L."/>
            <person name="Davis C.M."/>
            <person name="Simpson J.R."/>
            <person name="Lauterbach L."/>
            <person name="Steele A.D."/>
            <person name="Gui C."/>
            <person name="Meng S."/>
            <person name="Li G."/>
            <person name="Viehrig K."/>
            <person name="Ye F."/>
            <person name="Su P."/>
            <person name="Kiefer A.F."/>
            <person name="Nichols A."/>
            <person name="Cepeda A.J."/>
            <person name="Yan W."/>
            <person name="Fan B."/>
            <person name="Jiang Y."/>
            <person name="Adhikari A."/>
            <person name="Zheng C.-J."/>
            <person name="Schuster L."/>
            <person name="Cowan T.M."/>
            <person name="Smanski M.J."/>
            <person name="Chevrette M.G."/>
            <person name="De Carvalho L.P.S."/>
            <person name="Shen B."/>
        </authorList>
    </citation>
    <scope>NUCLEOTIDE SEQUENCE [LARGE SCALE GENOMIC DNA]</scope>
    <source>
        <strain evidence="3 4">NPDC001694</strain>
    </source>
</reference>
<evidence type="ECO:0000256" key="2">
    <source>
        <dbReference type="SAM" id="Phobius"/>
    </source>
</evidence>
<evidence type="ECO:0000313" key="4">
    <source>
        <dbReference type="Proteomes" id="UP001490365"/>
    </source>
</evidence>
<organism evidence="3 4">
    <name type="scientific">Streptomyces sp. 900105755</name>
    <dbReference type="NCBI Taxonomy" id="3154389"/>
    <lineage>
        <taxon>Bacteria</taxon>
        <taxon>Bacillati</taxon>
        <taxon>Actinomycetota</taxon>
        <taxon>Actinomycetes</taxon>
        <taxon>Kitasatosporales</taxon>
        <taxon>Streptomycetaceae</taxon>
        <taxon>Streptomyces</taxon>
    </lineage>
</organism>
<dbReference type="RefSeq" id="WP_351956585.1">
    <property type="nucleotide sequence ID" value="NZ_JBEOZM010000004.1"/>
</dbReference>
<comment type="caution">
    <text evidence="3">The sequence shown here is derived from an EMBL/GenBank/DDBJ whole genome shotgun (WGS) entry which is preliminary data.</text>
</comment>